<dbReference type="OrthoDB" id="9255596at2"/>
<organism evidence="1 2">
    <name type="scientific">Crenothrix polyspora</name>
    <dbReference type="NCBI Taxonomy" id="360316"/>
    <lineage>
        <taxon>Bacteria</taxon>
        <taxon>Pseudomonadati</taxon>
        <taxon>Pseudomonadota</taxon>
        <taxon>Gammaproteobacteria</taxon>
        <taxon>Methylococcales</taxon>
        <taxon>Crenotrichaceae</taxon>
        <taxon>Crenothrix</taxon>
    </lineage>
</organism>
<dbReference type="EMBL" id="FUKI01000148">
    <property type="protein sequence ID" value="SJM95487.1"/>
    <property type="molecule type" value="Genomic_DNA"/>
</dbReference>
<gene>
    <name evidence="1" type="ORF">CRENPOLYSF1_70033</name>
</gene>
<dbReference type="AlphaFoldDB" id="A0A1R4HGZ5"/>
<dbReference type="Proteomes" id="UP000195667">
    <property type="component" value="Unassembled WGS sequence"/>
</dbReference>
<evidence type="ECO:0000313" key="2">
    <source>
        <dbReference type="Proteomes" id="UP000195667"/>
    </source>
</evidence>
<reference evidence="2" key="1">
    <citation type="submission" date="2017-02" db="EMBL/GenBank/DDBJ databases">
        <authorList>
            <person name="Daims H."/>
        </authorList>
    </citation>
    <scope>NUCLEOTIDE SEQUENCE [LARGE SCALE GENOMIC DNA]</scope>
</reference>
<name>A0A1R4HGZ5_9GAMM</name>
<accession>A0A1R4HGZ5</accession>
<proteinExistence type="predicted"/>
<dbReference type="RefSeq" id="WP_087144812.1">
    <property type="nucleotide sequence ID" value="NZ_FUKI01000148.1"/>
</dbReference>
<sequence length="296" mass="34182">MPLSDYLEQQHDHDALRQYIYTPIEEAIQLLDARQKQKHSELFDFDVPEVLYRPRTAIMLRQVATPNFEMRRVVALCDKHQLSLLILTFQEDKFSADNDCKHALGRMGFFGGIGRHGGQKIRYSTIINFNECNGRPLSECQTLRGQSLVKFHHNLLLQEFPQLSADNIADNSDWIIRHSSKTAGLYLANLKLLLKHAILFETFVLSGSEMDFTLTKFLPAFQKIVDTFGIKPLIVCSDTPDREGDEYWQLYPDHLHEFAPYDRRKTPRYEAPFDSFISAMAGCSNKTKPVNKINRL</sequence>
<keyword evidence="2" id="KW-1185">Reference proteome</keyword>
<evidence type="ECO:0000313" key="1">
    <source>
        <dbReference type="EMBL" id="SJM95487.1"/>
    </source>
</evidence>
<protein>
    <submittedName>
        <fullName evidence="1">Uncharacterized protein</fullName>
    </submittedName>
</protein>